<evidence type="ECO:0000256" key="4">
    <source>
        <dbReference type="ARBA" id="ARBA00022989"/>
    </source>
</evidence>
<proteinExistence type="predicted"/>
<protein>
    <submittedName>
        <fullName evidence="7">Protein halfway isoform X1</fullName>
    </submittedName>
</protein>
<evidence type="ECO:0000313" key="8">
    <source>
        <dbReference type="Proteomes" id="UP000478052"/>
    </source>
</evidence>
<dbReference type="PANTHER" id="PTHR22650:SF4">
    <property type="entry name" value="LEUCINE-RICH REPEAT AND TRANSMEMBRANE DOMAIN-CONTAINING PROTEIN 2-LIKE"/>
    <property type="match status" value="1"/>
</dbReference>
<dbReference type="Gene3D" id="3.80.10.10">
    <property type="entry name" value="Ribonuclease Inhibitor"/>
    <property type="match status" value="2"/>
</dbReference>
<keyword evidence="8" id="KW-1185">Reference proteome</keyword>
<dbReference type="EMBL" id="VUJU01002451">
    <property type="protein sequence ID" value="KAF0761246.1"/>
    <property type="molecule type" value="Genomic_DNA"/>
</dbReference>
<evidence type="ECO:0000256" key="2">
    <source>
        <dbReference type="ARBA" id="ARBA00022692"/>
    </source>
</evidence>
<evidence type="ECO:0000256" key="5">
    <source>
        <dbReference type="ARBA" id="ARBA00023136"/>
    </source>
</evidence>
<name>A0A6G0YU10_APHCR</name>
<keyword evidence="3" id="KW-0130">Cell adhesion</keyword>
<keyword evidence="6" id="KW-1015">Disulfide bond</keyword>
<reference evidence="7 8" key="1">
    <citation type="submission" date="2019-08" db="EMBL/GenBank/DDBJ databases">
        <title>Whole genome of Aphis craccivora.</title>
        <authorList>
            <person name="Voronova N.V."/>
            <person name="Shulinski R.S."/>
            <person name="Bandarenka Y.V."/>
            <person name="Zhorov D.G."/>
            <person name="Warner D."/>
        </authorList>
    </citation>
    <scope>NUCLEOTIDE SEQUENCE [LARGE SCALE GENOMIC DNA]</scope>
    <source>
        <strain evidence="7">180601</strain>
        <tissue evidence="7">Whole Body</tissue>
    </source>
</reference>
<evidence type="ECO:0000256" key="6">
    <source>
        <dbReference type="ARBA" id="ARBA00023157"/>
    </source>
</evidence>
<comment type="subcellular location">
    <subcellularLocation>
        <location evidence="1">Membrane</location>
        <topology evidence="1">Single-pass membrane protein</topology>
    </subcellularLocation>
</comment>
<comment type="caution">
    <text evidence="7">The sequence shown here is derived from an EMBL/GenBank/DDBJ whole genome shotgun (WGS) entry which is preliminary data.</text>
</comment>
<dbReference type="InterPro" id="IPR032675">
    <property type="entry name" value="LRR_dom_sf"/>
</dbReference>
<keyword evidence="4" id="KW-1133">Transmembrane helix</keyword>
<keyword evidence="5" id="KW-0472">Membrane</keyword>
<accession>A0A6G0YU10</accession>
<evidence type="ECO:0000313" key="7">
    <source>
        <dbReference type="EMBL" id="KAF0761246.1"/>
    </source>
</evidence>
<dbReference type="AlphaFoldDB" id="A0A6G0YU10"/>
<keyword evidence="2" id="KW-0812">Transmembrane</keyword>
<dbReference type="SUPFAM" id="SSF52058">
    <property type="entry name" value="L domain-like"/>
    <property type="match status" value="1"/>
</dbReference>
<dbReference type="PANTHER" id="PTHR22650">
    <property type="entry name" value="GLYCOPROTEIN IB BETA"/>
    <property type="match status" value="1"/>
</dbReference>
<dbReference type="OrthoDB" id="10068119at2759"/>
<organism evidence="7 8">
    <name type="scientific">Aphis craccivora</name>
    <name type="common">Cowpea aphid</name>
    <dbReference type="NCBI Taxonomy" id="307492"/>
    <lineage>
        <taxon>Eukaryota</taxon>
        <taxon>Metazoa</taxon>
        <taxon>Ecdysozoa</taxon>
        <taxon>Arthropoda</taxon>
        <taxon>Hexapoda</taxon>
        <taxon>Insecta</taxon>
        <taxon>Pterygota</taxon>
        <taxon>Neoptera</taxon>
        <taxon>Paraneoptera</taxon>
        <taxon>Hemiptera</taxon>
        <taxon>Sternorrhyncha</taxon>
        <taxon>Aphidomorpha</taxon>
        <taxon>Aphidoidea</taxon>
        <taxon>Aphididae</taxon>
        <taxon>Aphidini</taxon>
        <taxon>Aphis</taxon>
        <taxon>Aphis</taxon>
    </lineage>
</organism>
<dbReference type="InterPro" id="IPR052313">
    <property type="entry name" value="GPIb-IX-V_Complex"/>
</dbReference>
<evidence type="ECO:0000256" key="1">
    <source>
        <dbReference type="ARBA" id="ARBA00004167"/>
    </source>
</evidence>
<evidence type="ECO:0000256" key="3">
    <source>
        <dbReference type="ARBA" id="ARBA00022889"/>
    </source>
</evidence>
<feature type="non-terminal residue" evidence="7">
    <location>
        <position position="1"/>
    </location>
</feature>
<sequence>FNKLLTYLTTVSDMSKRSLFLIVFIFYINVKIIQCDELPPCYNQPAESCPLQNKCKCVKTGESALFCCQIQSNEDLIKNFECSGAKLSTITALHIYNMTADNFNFGKFSPELSRLISFSITNSYINRLLGRLEYMHQITCLNLSNNAFGTEWQDPLALENLKMLAMLDFSNVNISSLPTIKSQVPMFWLDVSNNIKIHCSSLLELMERSRNAKYKLYFKKYNETFCMSSLSFHWFNSTEKVALNQVEIINKLYEDCPLNCSCKWHGIEMVQETKTLHTVEVDCSNKQLSSLPENLPENTVLLNVTNNNITNIDLLVSDQTYKTLRFFYADENKISNLLSLEGSTFIENYAVLSLKLNQLKTLPMYILQNSFTRFEGHIVNLGGNELQCDCSTAKSLKIWLLTNHIHIPDYNEILCSNMQHKLKVIDLDQKLVCIKKADWTHYMYYVIAAELSVLLLLIGKVSYDYWVFKTAGYLPWPASKMPKLPCDWIFE</sequence>
<gene>
    <name evidence="7" type="ORF">FWK35_00024567</name>
</gene>
<dbReference type="Proteomes" id="UP000478052">
    <property type="component" value="Unassembled WGS sequence"/>
</dbReference>